<dbReference type="PANTHER" id="PTHR30296:SF0">
    <property type="entry name" value="LACTATE UTILIZATION PROTEIN A"/>
    <property type="match status" value="1"/>
</dbReference>
<gene>
    <name evidence="2" type="ORF">KH142_04795</name>
</gene>
<evidence type="ECO:0000313" key="2">
    <source>
        <dbReference type="EMBL" id="MBS6940791.1"/>
    </source>
</evidence>
<feature type="domain" description="Cysteine-rich" evidence="1">
    <location>
        <begin position="3"/>
        <end position="84"/>
    </location>
</feature>
<protein>
    <submittedName>
        <fullName evidence="2">(Fe-S)-binding protein</fullName>
    </submittedName>
</protein>
<dbReference type="Proteomes" id="UP000727506">
    <property type="component" value="Unassembled WGS sequence"/>
</dbReference>
<sequence length="251" mass="27277">MKIAFFPSCMVDMFYPEVGMAAVRVLERLGCEIVLPDDQICCGQPLFNSGFSKQAEPMMKKIIDAYQGFDTIVALSGSCAYAIKEEYPHFIGGKGEYAEKLAALSSRIYEFTEFIVDVLGVTDVGAHLDGTVTYHKSCHLTRLLGIERQPLALLEGVAGLTYVEMQAADRCCGFGGTFSVKEPEISEQIVREKVLCALETGADYLCGADQACLMNIKGCLDRMRAAGETDSAMQVLHIAQILDARGAGKEA</sequence>
<feature type="domain" description="Cysteine-rich" evidence="1">
    <location>
        <begin position="132"/>
        <end position="217"/>
    </location>
</feature>
<comment type="caution">
    <text evidence="2">The sequence shown here is derived from an EMBL/GenBank/DDBJ whole genome shotgun (WGS) entry which is preliminary data.</text>
</comment>
<dbReference type="AlphaFoldDB" id="A0A943V058"/>
<reference evidence="2" key="1">
    <citation type="submission" date="2021-02" db="EMBL/GenBank/DDBJ databases">
        <title>Infant gut strain persistence is associated with maternal origin, phylogeny, and functional potential including surface adhesion and iron acquisition.</title>
        <authorList>
            <person name="Lou Y.C."/>
        </authorList>
    </citation>
    <scope>NUCLEOTIDE SEQUENCE</scope>
    <source>
        <strain evidence="2">L2_039_000G1_dasL2_039_000G1_concoct_11</strain>
    </source>
</reference>
<dbReference type="GO" id="GO:0016491">
    <property type="term" value="F:oxidoreductase activity"/>
    <property type="evidence" value="ECO:0007669"/>
    <property type="project" value="UniProtKB-ARBA"/>
</dbReference>
<accession>A0A943V058</accession>
<dbReference type="GO" id="GO:0005829">
    <property type="term" value="C:cytosol"/>
    <property type="evidence" value="ECO:0007669"/>
    <property type="project" value="TreeGrafter"/>
</dbReference>
<evidence type="ECO:0000259" key="1">
    <source>
        <dbReference type="Pfam" id="PF02754"/>
    </source>
</evidence>
<dbReference type="EMBL" id="JAGZSV010000068">
    <property type="protein sequence ID" value="MBS6940791.1"/>
    <property type="molecule type" value="Genomic_DNA"/>
</dbReference>
<proteinExistence type="predicted"/>
<dbReference type="PANTHER" id="PTHR30296">
    <property type="entry name" value="UNCHARACTERIZED PROTEIN YKGE"/>
    <property type="match status" value="1"/>
</dbReference>
<organism evidence="2 3">
    <name type="scientific">Slackia piriformis</name>
    <dbReference type="NCBI Taxonomy" id="626934"/>
    <lineage>
        <taxon>Bacteria</taxon>
        <taxon>Bacillati</taxon>
        <taxon>Actinomycetota</taxon>
        <taxon>Coriobacteriia</taxon>
        <taxon>Eggerthellales</taxon>
        <taxon>Eggerthellaceae</taxon>
        <taxon>Slackia</taxon>
    </lineage>
</organism>
<name>A0A943V058_9ACTN</name>
<dbReference type="Pfam" id="PF02754">
    <property type="entry name" value="CCG"/>
    <property type="match status" value="2"/>
</dbReference>
<evidence type="ECO:0000313" key="3">
    <source>
        <dbReference type="Proteomes" id="UP000727506"/>
    </source>
</evidence>
<dbReference type="InterPro" id="IPR004017">
    <property type="entry name" value="Cys_rich_dom"/>
</dbReference>